<comment type="caution">
    <text evidence="2">The sequence shown here is derived from an EMBL/GenBank/DDBJ whole genome shotgun (WGS) entry which is preliminary data.</text>
</comment>
<gene>
    <name evidence="2" type="ORF">J2S57_000348</name>
</gene>
<evidence type="ECO:0000313" key="2">
    <source>
        <dbReference type="EMBL" id="MDP9824599.1"/>
    </source>
</evidence>
<name>A0ABT9NVZ7_9ACTN</name>
<dbReference type="Proteomes" id="UP001235712">
    <property type="component" value="Unassembled WGS sequence"/>
</dbReference>
<proteinExistence type="predicted"/>
<organism evidence="2 3">
    <name type="scientific">Kineosporia succinea</name>
    <dbReference type="NCBI Taxonomy" id="84632"/>
    <lineage>
        <taxon>Bacteria</taxon>
        <taxon>Bacillati</taxon>
        <taxon>Actinomycetota</taxon>
        <taxon>Actinomycetes</taxon>
        <taxon>Kineosporiales</taxon>
        <taxon>Kineosporiaceae</taxon>
        <taxon>Kineosporia</taxon>
    </lineage>
</organism>
<sequence>MPNADTFLAGAVPLREPDVRARATTSSVITPATGALTTPVCHAFAVTTPTAGEANASVTTPSLITRRPPEVAPGGCGNDRRNPRLNGLPHRIPGMVVCPEPRAEDVVCHQ</sequence>
<dbReference type="EMBL" id="JAUSQZ010000001">
    <property type="protein sequence ID" value="MDP9824599.1"/>
    <property type="molecule type" value="Genomic_DNA"/>
</dbReference>
<feature type="region of interest" description="Disordered" evidence="1">
    <location>
        <begin position="54"/>
        <end position="93"/>
    </location>
</feature>
<protein>
    <submittedName>
        <fullName evidence="2">Uncharacterized protein</fullName>
    </submittedName>
</protein>
<evidence type="ECO:0000313" key="3">
    <source>
        <dbReference type="Proteomes" id="UP001235712"/>
    </source>
</evidence>
<keyword evidence="3" id="KW-1185">Reference proteome</keyword>
<evidence type="ECO:0000256" key="1">
    <source>
        <dbReference type="SAM" id="MobiDB-lite"/>
    </source>
</evidence>
<dbReference type="RefSeq" id="WP_307237467.1">
    <property type="nucleotide sequence ID" value="NZ_JAUSQZ010000001.1"/>
</dbReference>
<accession>A0ABT9NVZ7</accession>
<reference evidence="2 3" key="1">
    <citation type="submission" date="2023-07" db="EMBL/GenBank/DDBJ databases">
        <title>Sequencing the genomes of 1000 actinobacteria strains.</title>
        <authorList>
            <person name="Klenk H.-P."/>
        </authorList>
    </citation>
    <scope>NUCLEOTIDE SEQUENCE [LARGE SCALE GENOMIC DNA]</scope>
    <source>
        <strain evidence="2 3">DSM 44388</strain>
    </source>
</reference>